<evidence type="ECO:0000313" key="1">
    <source>
        <dbReference type="EMBL" id="KYM95809.1"/>
    </source>
</evidence>
<protein>
    <recommendedName>
        <fullName evidence="3">Copia protein</fullName>
    </recommendedName>
</protein>
<gene>
    <name evidence="1" type="ORF">ALC62_13536</name>
</gene>
<evidence type="ECO:0008006" key="3">
    <source>
        <dbReference type="Google" id="ProtNLM"/>
    </source>
</evidence>
<reference evidence="1 2" key="1">
    <citation type="submission" date="2016-03" db="EMBL/GenBank/DDBJ databases">
        <title>Cyphomyrmex costatus WGS genome.</title>
        <authorList>
            <person name="Nygaard S."/>
            <person name="Hu H."/>
            <person name="Boomsma J."/>
            <person name="Zhang G."/>
        </authorList>
    </citation>
    <scope>NUCLEOTIDE SEQUENCE [LARGE SCALE GENOMIC DNA]</scope>
    <source>
        <strain evidence="1">MS0001</strain>
        <tissue evidence="1">Whole body</tissue>
    </source>
</reference>
<keyword evidence="2" id="KW-1185">Reference proteome</keyword>
<evidence type="ECO:0000313" key="2">
    <source>
        <dbReference type="Proteomes" id="UP000078542"/>
    </source>
</evidence>
<dbReference type="PANTHER" id="PTHR47481:SF14">
    <property type="entry name" value="RETROTRANSPOSON COPIA-LIKE N-TERMINAL DOMAIN-CONTAINING PROTEIN"/>
    <property type="match status" value="1"/>
</dbReference>
<dbReference type="Pfam" id="PF14223">
    <property type="entry name" value="Retrotran_gag_2"/>
    <property type="match status" value="1"/>
</dbReference>
<accession>A0A151I9Q8</accession>
<name>A0A151I9Q8_9HYME</name>
<dbReference type="Proteomes" id="UP000078542">
    <property type="component" value="Unassembled WGS sequence"/>
</dbReference>
<dbReference type="PANTHER" id="PTHR47481">
    <property type="match status" value="1"/>
</dbReference>
<proteinExistence type="predicted"/>
<sequence>MKNYLRHKNLWCTVIGYSDDDTTNADVKARKDEKALSKINLMVEECCFSYLMTCDTAKDAWEALEKAFEDKGFNRRLELLSNLCSVRLENFPIMEAYVSEVMSISEKLRAMDKPVDDEFLGAVMLQGLTDEYQPMCMALEHSATVITSDLVKTKLLRQINHALGMKIERNKEKGEIKISQKQYLISVLTKFGML</sequence>
<organism evidence="1 2">
    <name type="scientific">Cyphomyrmex costatus</name>
    <dbReference type="NCBI Taxonomy" id="456900"/>
    <lineage>
        <taxon>Eukaryota</taxon>
        <taxon>Metazoa</taxon>
        <taxon>Ecdysozoa</taxon>
        <taxon>Arthropoda</taxon>
        <taxon>Hexapoda</taxon>
        <taxon>Insecta</taxon>
        <taxon>Pterygota</taxon>
        <taxon>Neoptera</taxon>
        <taxon>Endopterygota</taxon>
        <taxon>Hymenoptera</taxon>
        <taxon>Apocrita</taxon>
        <taxon>Aculeata</taxon>
        <taxon>Formicoidea</taxon>
        <taxon>Formicidae</taxon>
        <taxon>Myrmicinae</taxon>
        <taxon>Cyphomyrmex</taxon>
    </lineage>
</organism>
<dbReference type="EMBL" id="KQ978269">
    <property type="protein sequence ID" value="KYM95809.1"/>
    <property type="molecule type" value="Genomic_DNA"/>
</dbReference>
<dbReference type="AlphaFoldDB" id="A0A151I9Q8"/>
<dbReference type="STRING" id="456900.A0A151I9Q8"/>